<sequence length="398" mass="44730">MPSKSLTFDIVKECSTSKARAGLLTLPHGCVETPVFMPVVLQATLKGITSQQLERLGCRLMLNNTYHLGLRPGQSVLDMIGGAHLFQGWPHNLLTDSGGFQMVSLLKLSRITEKGVEFHSPHDGSLMLLTPEYSISLQNSIGSDIIMQLDDVVHSLTPLKRVEEAMWRSIRWLDRCIIANKYPEKQSLYAIIQGGLSEELRRICCLEMMKRETPGIAIGGLSGGEEKSQTCKIVSICTDLLPSNKPRYLMGVGYTEDLIVNVALGIDQFDCVYPTRTARFGNALTPRGVLNLRNKCFANDYNPIDENCQCPCCKPDEWGITRAYIHHIVCKETVAAHLLTIHNIYYQLNLMKEIRNAIIYDQFPAFVKKAFNLYFGKKENYPKWAVDSLNSVNINLLE</sequence>
<gene>
    <name evidence="1" type="ORF">PORY_002105</name>
</gene>
<evidence type="ECO:0000313" key="1">
    <source>
        <dbReference type="EMBL" id="KAG4304395.1"/>
    </source>
</evidence>
<dbReference type="EMBL" id="JABTEG010000008">
    <property type="protein sequence ID" value="KAG4304395.1"/>
    <property type="molecule type" value="Genomic_DNA"/>
</dbReference>
<comment type="caution">
    <text evidence="1">The sequence shown here is derived from an EMBL/GenBank/DDBJ whole genome shotgun (WGS) entry which is preliminary data.</text>
</comment>
<reference evidence="1 2" key="1">
    <citation type="journal article" date="2021" name="Commun. Biol.">
        <title>Genomic insights into the host specific adaptation of the Pneumocystis genus.</title>
        <authorList>
            <person name="Cisse O.H."/>
            <person name="Ma L."/>
            <person name="Dekker J.P."/>
            <person name="Khil P.P."/>
            <person name="Youn J.-H."/>
            <person name="Brenchley J.M."/>
            <person name="Blair R."/>
            <person name="Pahar B."/>
            <person name="Chabe M."/>
            <person name="Van Rompay K.K.A."/>
            <person name="Keesler R."/>
            <person name="Sukura A."/>
            <person name="Hirsch V."/>
            <person name="Kutty G."/>
            <person name="Liu Y."/>
            <person name="Peng L."/>
            <person name="Chen J."/>
            <person name="Song J."/>
            <person name="Weissenbacher-Lang C."/>
            <person name="Xu J."/>
            <person name="Upham N.S."/>
            <person name="Stajich J.E."/>
            <person name="Cuomo C.A."/>
            <person name="Cushion M.T."/>
            <person name="Kovacs J.A."/>
        </authorList>
    </citation>
    <scope>NUCLEOTIDE SEQUENCE [LARGE SCALE GENOMIC DNA]</scope>
    <source>
        <strain evidence="1 2">RABM</strain>
    </source>
</reference>
<proteinExistence type="predicted"/>
<accession>A0ACB7CAJ4</accession>
<organism evidence="1 2">
    <name type="scientific">Pneumocystis oryctolagi</name>
    <dbReference type="NCBI Taxonomy" id="42067"/>
    <lineage>
        <taxon>Eukaryota</taxon>
        <taxon>Fungi</taxon>
        <taxon>Dikarya</taxon>
        <taxon>Ascomycota</taxon>
        <taxon>Taphrinomycotina</taxon>
        <taxon>Pneumocystomycetes</taxon>
        <taxon>Pneumocystaceae</taxon>
        <taxon>Pneumocystis</taxon>
    </lineage>
</organism>
<dbReference type="Proteomes" id="UP000768646">
    <property type="component" value="Unassembled WGS sequence"/>
</dbReference>
<name>A0ACB7CAJ4_9ASCO</name>
<evidence type="ECO:0000313" key="2">
    <source>
        <dbReference type="Proteomes" id="UP000768646"/>
    </source>
</evidence>
<protein>
    <submittedName>
        <fullName evidence="1">Uncharacterized protein</fullName>
    </submittedName>
</protein>
<keyword evidence="2" id="KW-1185">Reference proteome</keyword>